<feature type="compositionally biased region" description="Basic and acidic residues" evidence="1">
    <location>
        <begin position="82"/>
        <end position="115"/>
    </location>
</feature>
<keyword evidence="2" id="KW-0732">Signal</keyword>
<gene>
    <name evidence="4" type="ORF">BLL52_3422</name>
</gene>
<dbReference type="Pfam" id="PF13670">
    <property type="entry name" value="PepSY_2"/>
    <property type="match status" value="1"/>
</dbReference>
<keyword evidence="5" id="KW-1185">Reference proteome</keyword>
<protein>
    <recommendedName>
        <fullName evidence="3">PepSY domain-containing protein</fullName>
    </recommendedName>
</protein>
<proteinExistence type="predicted"/>
<evidence type="ECO:0000313" key="4">
    <source>
        <dbReference type="EMBL" id="OLP05297.1"/>
    </source>
</evidence>
<reference evidence="4 5" key="1">
    <citation type="submission" date="2017-01" db="EMBL/GenBank/DDBJ databases">
        <title>Genome sequence of Rhodoferax antarcticus ANT.BR, a psychrophilic purple nonsulfur bacterium from an Antarctic microbial mat.</title>
        <authorList>
            <person name="Baker J."/>
            <person name="Riester C."/>
            <person name="Skinner B."/>
            <person name="Newell A."/>
            <person name="Swingley W."/>
            <person name="Madigan M."/>
            <person name="Jung D."/>
            <person name="Asao M."/>
            <person name="Chen M."/>
            <person name="Loughlin P."/>
            <person name="Pan H."/>
            <person name="Lin S."/>
            <person name="Li N."/>
            <person name="Shaw J."/>
            <person name="Prado M."/>
            <person name="Sherman C."/>
            <person name="Li X."/>
            <person name="Tang J."/>
            <person name="Blankenship R."/>
            <person name="Zhao T."/>
            <person name="Touchman J."/>
            <person name="Sattley M."/>
        </authorList>
    </citation>
    <scope>NUCLEOTIDE SEQUENCE [LARGE SCALE GENOMIC DNA]</scope>
    <source>
        <strain evidence="4 5">ANT.BR</strain>
    </source>
</reference>
<comment type="caution">
    <text evidence="4">The sequence shown here is derived from an EMBL/GenBank/DDBJ whole genome shotgun (WGS) entry which is preliminary data.</text>
</comment>
<feature type="region of interest" description="Disordered" evidence="1">
    <location>
        <begin position="82"/>
        <end position="145"/>
    </location>
</feature>
<dbReference type="STRING" id="81479.RA876_11030"/>
<evidence type="ECO:0000256" key="1">
    <source>
        <dbReference type="SAM" id="MobiDB-lite"/>
    </source>
</evidence>
<feature type="domain" description="PepSY" evidence="3">
    <location>
        <begin position="13"/>
        <end position="90"/>
    </location>
</feature>
<dbReference type="InterPro" id="IPR025711">
    <property type="entry name" value="PepSY"/>
</dbReference>
<evidence type="ECO:0000256" key="2">
    <source>
        <dbReference type="SAM" id="SignalP"/>
    </source>
</evidence>
<dbReference type="AlphaFoldDB" id="A0A1Q8YBB8"/>
<feature type="chain" id="PRO_5012570659" description="PepSY domain-containing protein" evidence="2">
    <location>
        <begin position="26"/>
        <end position="145"/>
    </location>
</feature>
<accession>A0A1Q8YBB8</accession>
<sequence length="145" mass="16506">MKHHLFLRRGLVALAFGLAVLPTWADDDCNAPMDRWQSREAVRHMADRQGWQIQRLKIDDGCYEIRGTDAQGRGFKAKIDPETLKVVKMKQRDHDRAKDSDHDHDHDRDRDREHVAPQAQPLQPGGTTAPSPLFKPGSAPRGQIE</sequence>
<evidence type="ECO:0000313" key="5">
    <source>
        <dbReference type="Proteomes" id="UP000185911"/>
    </source>
</evidence>
<dbReference type="RefSeq" id="WP_075587569.1">
    <property type="nucleotide sequence ID" value="NZ_MSYM01000017.1"/>
</dbReference>
<feature type="signal peptide" evidence="2">
    <location>
        <begin position="1"/>
        <end position="25"/>
    </location>
</feature>
<evidence type="ECO:0000259" key="3">
    <source>
        <dbReference type="Pfam" id="PF13670"/>
    </source>
</evidence>
<dbReference type="EMBL" id="MSYM01000017">
    <property type="protein sequence ID" value="OLP05297.1"/>
    <property type="molecule type" value="Genomic_DNA"/>
</dbReference>
<organism evidence="4 5">
    <name type="scientific">Rhodoferax antarcticus ANT.BR</name>
    <dbReference type="NCBI Taxonomy" id="1111071"/>
    <lineage>
        <taxon>Bacteria</taxon>
        <taxon>Pseudomonadati</taxon>
        <taxon>Pseudomonadota</taxon>
        <taxon>Betaproteobacteria</taxon>
        <taxon>Burkholderiales</taxon>
        <taxon>Comamonadaceae</taxon>
        <taxon>Rhodoferax</taxon>
    </lineage>
</organism>
<name>A0A1Q8YBB8_9BURK</name>
<dbReference type="Proteomes" id="UP000185911">
    <property type="component" value="Unassembled WGS sequence"/>
</dbReference>